<dbReference type="FunFam" id="1.20.1560.10:FF:000009">
    <property type="entry name" value="ABC transporter B family member 1"/>
    <property type="match status" value="1"/>
</dbReference>
<feature type="transmembrane region" description="Helical" evidence="12">
    <location>
        <begin position="451"/>
        <end position="474"/>
    </location>
</feature>
<evidence type="ECO:0000256" key="3">
    <source>
        <dbReference type="ARBA" id="ARBA00022448"/>
    </source>
</evidence>
<dbReference type="Proteomes" id="UP000663870">
    <property type="component" value="Unassembled WGS sequence"/>
</dbReference>
<evidence type="ECO:0000256" key="11">
    <source>
        <dbReference type="ARBA" id="ARBA00023180"/>
    </source>
</evidence>
<dbReference type="GO" id="GO:0015421">
    <property type="term" value="F:ABC-type oligopeptide transporter activity"/>
    <property type="evidence" value="ECO:0007669"/>
    <property type="project" value="TreeGrafter"/>
</dbReference>
<dbReference type="Pfam" id="PF00005">
    <property type="entry name" value="ABC_tran"/>
    <property type="match status" value="2"/>
</dbReference>
<evidence type="ECO:0000256" key="5">
    <source>
        <dbReference type="ARBA" id="ARBA00022737"/>
    </source>
</evidence>
<feature type="transmembrane region" description="Helical" evidence="12">
    <location>
        <begin position="494"/>
        <end position="521"/>
    </location>
</feature>
<proteinExistence type="inferred from homology"/>
<evidence type="ECO:0000313" key="17">
    <source>
        <dbReference type="Proteomes" id="UP000663870"/>
    </source>
</evidence>
<feature type="transmembrane region" description="Helical" evidence="12">
    <location>
        <begin position="20"/>
        <end position="43"/>
    </location>
</feature>
<protein>
    <submittedName>
        <fullName evidence="16">Uncharacterized protein</fullName>
    </submittedName>
</protein>
<dbReference type="SUPFAM" id="SSF90123">
    <property type="entry name" value="ABC transporter transmembrane region"/>
    <property type="match status" value="2"/>
</dbReference>
<comment type="similarity">
    <text evidence="2">Belongs to the ABC transporter superfamily. ABCB family. Multidrug resistance exporter (TC 3.A.1.201) subfamily.</text>
</comment>
<dbReference type="CDD" id="cd03249">
    <property type="entry name" value="ABC_MTABC3_MDL1_MDL2"/>
    <property type="match status" value="2"/>
</dbReference>
<dbReference type="Pfam" id="PF00664">
    <property type="entry name" value="ABC_membrane"/>
    <property type="match status" value="2"/>
</dbReference>
<dbReference type="GO" id="GO:0005524">
    <property type="term" value="F:ATP binding"/>
    <property type="evidence" value="ECO:0007669"/>
    <property type="project" value="UniProtKB-KW"/>
</dbReference>
<feature type="domain" description="ABC transporter" evidence="13">
    <location>
        <begin position="119"/>
        <end position="355"/>
    </location>
</feature>
<dbReference type="AlphaFoldDB" id="A0A815TZQ2"/>
<dbReference type="FunFam" id="3.40.50.300:FF:000479">
    <property type="entry name" value="Multidrug resistance protein 1A"/>
    <property type="match status" value="1"/>
</dbReference>
<gene>
    <name evidence="16" type="ORF">JXQ802_LOCUS41099</name>
    <name evidence="15" type="ORF">PYM288_LOCUS26377</name>
</gene>
<dbReference type="InterPro" id="IPR036640">
    <property type="entry name" value="ABC1_TM_sf"/>
</dbReference>
<feature type="transmembrane region" description="Helical" evidence="12">
    <location>
        <begin position="600"/>
        <end position="618"/>
    </location>
</feature>
<dbReference type="InterPro" id="IPR011527">
    <property type="entry name" value="ABC1_TM_dom"/>
</dbReference>
<dbReference type="InterPro" id="IPR017871">
    <property type="entry name" value="ABC_transporter-like_CS"/>
</dbReference>
<dbReference type="PANTHER" id="PTHR43394">
    <property type="entry name" value="ATP-DEPENDENT PERMEASE MDL1, MITOCHONDRIAL"/>
    <property type="match status" value="1"/>
</dbReference>
<dbReference type="PROSITE" id="PS50929">
    <property type="entry name" value="ABC_TM1F"/>
    <property type="match status" value="2"/>
</dbReference>
<keyword evidence="11" id="KW-0325">Glycoprotein</keyword>
<keyword evidence="5" id="KW-0677">Repeat</keyword>
<accession>A0A815TZQ2</accession>
<keyword evidence="6" id="KW-0547">Nucleotide-binding</keyword>
<comment type="caution">
    <text evidence="16">The sequence shown here is derived from an EMBL/GenBank/DDBJ whole genome shotgun (WGS) entry which is preliminary data.</text>
</comment>
<dbReference type="EMBL" id="CAJNOL010002572">
    <property type="protein sequence ID" value="CAF1512915.1"/>
    <property type="molecule type" value="Genomic_DNA"/>
</dbReference>
<dbReference type="EMBL" id="CAJNOH010001568">
    <property type="protein sequence ID" value="CAF1230904.1"/>
    <property type="molecule type" value="Genomic_DNA"/>
</dbReference>
<dbReference type="SUPFAM" id="SSF52540">
    <property type="entry name" value="P-loop containing nucleoside triphosphate hydrolases"/>
    <property type="match status" value="2"/>
</dbReference>
<evidence type="ECO:0000256" key="6">
    <source>
        <dbReference type="ARBA" id="ARBA00022741"/>
    </source>
</evidence>
<keyword evidence="10 12" id="KW-0472">Membrane</keyword>
<dbReference type="CDD" id="cd18578">
    <property type="entry name" value="ABC_6TM_Pgp_ABCB1_D2_like"/>
    <property type="match status" value="1"/>
</dbReference>
<evidence type="ECO:0000256" key="10">
    <source>
        <dbReference type="ARBA" id="ARBA00023136"/>
    </source>
</evidence>
<comment type="subcellular location">
    <subcellularLocation>
        <location evidence="1">Membrane</location>
        <topology evidence="1">Multi-pass membrane protein</topology>
    </subcellularLocation>
</comment>
<dbReference type="Proteomes" id="UP000663854">
    <property type="component" value="Unassembled WGS sequence"/>
</dbReference>
<keyword evidence="3" id="KW-0813">Transport</keyword>
<dbReference type="GO" id="GO:0005743">
    <property type="term" value="C:mitochondrial inner membrane"/>
    <property type="evidence" value="ECO:0007669"/>
    <property type="project" value="TreeGrafter"/>
</dbReference>
<dbReference type="Gene3D" id="3.40.50.300">
    <property type="entry name" value="P-loop containing nucleotide triphosphate hydrolases"/>
    <property type="match status" value="3"/>
</dbReference>
<dbReference type="GO" id="GO:0090374">
    <property type="term" value="P:oligopeptide export from mitochondrion"/>
    <property type="evidence" value="ECO:0007669"/>
    <property type="project" value="TreeGrafter"/>
</dbReference>
<evidence type="ECO:0000256" key="7">
    <source>
        <dbReference type="ARBA" id="ARBA00022840"/>
    </source>
</evidence>
<keyword evidence="7" id="KW-0067">ATP-binding</keyword>
<dbReference type="GO" id="GO:0016887">
    <property type="term" value="F:ATP hydrolysis activity"/>
    <property type="evidence" value="ECO:0007669"/>
    <property type="project" value="InterPro"/>
</dbReference>
<feature type="domain" description="ABC transmembrane type-1" evidence="14">
    <location>
        <begin position="1"/>
        <end position="84"/>
    </location>
</feature>
<feature type="transmembrane region" description="Helical" evidence="12">
    <location>
        <begin position="679"/>
        <end position="701"/>
    </location>
</feature>
<evidence type="ECO:0000256" key="9">
    <source>
        <dbReference type="ARBA" id="ARBA00022989"/>
    </source>
</evidence>
<feature type="domain" description="ABC transmembrane type-1" evidence="14">
    <location>
        <begin position="455"/>
        <end position="742"/>
    </location>
</feature>
<evidence type="ECO:0000256" key="12">
    <source>
        <dbReference type="SAM" id="Phobius"/>
    </source>
</evidence>
<dbReference type="Gene3D" id="1.20.1560.10">
    <property type="entry name" value="ABC transporter type 1, transmembrane domain"/>
    <property type="match status" value="3"/>
</dbReference>
<feature type="domain" description="ABC transporter" evidence="13">
    <location>
        <begin position="777"/>
        <end position="1016"/>
    </location>
</feature>
<dbReference type="InterPro" id="IPR003439">
    <property type="entry name" value="ABC_transporter-like_ATP-bd"/>
</dbReference>
<evidence type="ECO:0000256" key="4">
    <source>
        <dbReference type="ARBA" id="ARBA00022692"/>
    </source>
</evidence>
<name>A0A815TZQ2_9BILA</name>
<dbReference type="SMART" id="SM00382">
    <property type="entry name" value="AAA"/>
    <property type="match status" value="2"/>
</dbReference>
<dbReference type="PANTHER" id="PTHR43394:SF1">
    <property type="entry name" value="ATP-BINDING CASSETTE SUB-FAMILY B MEMBER 10, MITOCHONDRIAL"/>
    <property type="match status" value="1"/>
</dbReference>
<evidence type="ECO:0000259" key="13">
    <source>
        <dbReference type="PROSITE" id="PS50893"/>
    </source>
</evidence>
<keyword evidence="8" id="KW-1278">Translocase</keyword>
<dbReference type="InterPro" id="IPR039421">
    <property type="entry name" value="Type_1_exporter"/>
</dbReference>
<dbReference type="FunFam" id="3.40.50.300:FF:000205">
    <property type="entry name" value="ABC transporter B family member 4"/>
    <property type="match status" value="1"/>
</dbReference>
<evidence type="ECO:0000256" key="8">
    <source>
        <dbReference type="ARBA" id="ARBA00022967"/>
    </source>
</evidence>
<sequence>MFRYEQSLDDAKKSGIKKTVFNGITQAIQLCIIYSLFGLGFWYGAKLIREENYSIGSVYTVFLTVFSAANSLEHISPQFQALIQARVAAYTVQKAIDEPSTINSDSETGLKKDDFIGDIRFSNIHFSYPSRQDVAVLTNLSFDIKHNQTVALVGSSGSGKSTCVQLLQRFYDPDSGSIFIDEKQINEYNLKWLRQHIGVVSQEPILFHTTIRENILFGRDSATDEEIHEAAKMANAHNFIMTLPDKYETQVGERGAALSGGQKQRIAIARALIRNPKILLLDEATSALDNESEKIVQNALDRAAKGRTTLVIAHRLSTIRNADKIIVMQKGEVVEEGDHDSLMSIGGTYFTLIQQQNLRQAKEEEELEFEQEQAAKILLSDQIDLDNSNIKRDRSSTLVSITPSVLVELYGKKDSAIDEDLEGNDDEKIKTKKEAKQNITMAILRINKPEWIFIVIGCIAALFTGTLEPSFSIIRTKMTAVFQSCDKDAQNQKVILYALLHVGLGIVVLISQTLQSYMFAYSGENLTKRLRSEAFRAILRQEINYFDQARHSTGALCTRLATEASAVQGASGIRFGFFCQNFVSISMGIIIGFVSSWRLTLLMIAFFPIMILGTYLQIRVTAAFERKDEKFIEDAGKVIVETIQNIRTVAQLTKETHFYNEYSHLLNIIYRSTIKRAHFSGILFSISSSSAIFASAALIALGTSLVNQDIITFEDMYMVFNSVTVTGEIVTQTFILSPDYGKAIEAAQRIFELLNRKPMINNESNDGDEIPNFSGQLEFDGVYFIYPNRPESIILRNFRLNIKAGQKIALVGTSGCGKSTTIQLIERFYDANIGRLLADSKDVRSLNLQWYRSQISIVSQEPILFDMSIRENIAYGDNSRKDIPLDEIIKAAKNSNIHNFIQDLPNGYETNCGSKGLQLSGGQKQRIAIARALIRNPKILLLDEATSALDSESEKLVQEALDRAQENRTSITIAHRLSTIQNADMICVMHNGIIVERGTHEELVALGGRYYRLVHGKLK</sequence>
<dbReference type="PROSITE" id="PS00211">
    <property type="entry name" value="ABC_TRANSPORTER_1"/>
    <property type="match status" value="2"/>
</dbReference>
<reference evidence="16" key="1">
    <citation type="submission" date="2021-02" db="EMBL/GenBank/DDBJ databases">
        <authorList>
            <person name="Nowell W R."/>
        </authorList>
    </citation>
    <scope>NUCLEOTIDE SEQUENCE</scope>
</reference>
<evidence type="ECO:0000259" key="14">
    <source>
        <dbReference type="PROSITE" id="PS50929"/>
    </source>
</evidence>
<dbReference type="InterPro" id="IPR027417">
    <property type="entry name" value="P-loop_NTPase"/>
</dbReference>
<evidence type="ECO:0000256" key="1">
    <source>
        <dbReference type="ARBA" id="ARBA00004141"/>
    </source>
</evidence>
<keyword evidence="9 12" id="KW-1133">Transmembrane helix</keyword>
<evidence type="ECO:0000313" key="15">
    <source>
        <dbReference type="EMBL" id="CAF1230904.1"/>
    </source>
</evidence>
<organism evidence="16 17">
    <name type="scientific">Rotaria sordida</name>
    <dbReference type="NCBI Taxonomy" id="392033"/>
    <lineage>
        <taxon>Eukaryota</taxon>
        <taxon>Metazoa</taxon>
        <taxon>Spiralia</taxon>
        <taxon>Gnathifera</taxon>
        <taxon>Rotifera</taxon>
        <taxon>Eurotatoria</taxon>
        <taxon>Bdelloidea</taxon>
        <taxon>Philodinida</taxon>
        <taxon>Philodinidae</taxon>
        <taxon>Rotaria</taxon>
    </lineage>
</organism>
<dbReference type="PROSITE" id="PS50893">
    <property type="entry name" value="ABC_TRANSPORTER_2"/>
    <property type="match status" value="2"/>
</dbReference>
<evidence type="ECO:0000313" key="16">
    <source>
        <dbReference type="EMBL" id="CAF1512915.1"/>
    </source>
</evidence>
<dbReference type="InterPro" id="IPR003593">
    <property type="entry name" value="AAA+_ATPase"/>
</dbReference>
<keyword evidence="17" id="KW-1185">Reference proteome</keyword>
<keyword evidence="4 12" id="KW-0812">Transmembrane</keyword>
<evidence type="ECO:0000256" key="2">
    <source>
        <dbReference type="ARBA" id="ARBA00007577"/>
    </source>
</evidence>